<keyword evidence="3" id="KW-1185">Reference proteome</keyword>
<dbReference type="InterPro" id="IPR050471">
    <property type="entry name" value="AB_hydrolase"/>
</dbReference>
<proteinExistence type="predicted"/>
<dbReference type="OrthoDB" id="495620at2"/>
<evidence type="ECO:0000259" key="1">
    <source>
        <dbReference type="Pfam" id="PF00561"/>
    </source>
</evidence>
<dbReference type="AlphaFoldDB" id="H0QV96"/>
<name>H0QV96_9ACTN</name>
<dbReference type="eggNOG" id="COG0596">
    <property type="taxonomic scope" value="Bacteria"/>
</dbReference>
<dbReference type="InterPro" id="IPR029058">
    <property type="entry name" value="AB_hydrolase_fold"/>
</dbReference>
<dbReference type="RefSeq" id="WP_007316085.1">
    <property type="nucleotide sequence ID" value="NZ_BAEH01000013.1"/>
</dbReference>
<accession>H0QV96</accession>
<comment type="caution">
    <text evidence="2">The sequence shown here is derived from an EMBL/GenBank/DDBJ whole genome shotgun (WGS) entry which is preliminary data.</text>
</comment>
<dbReference type="PANTHER" id="PTHR43433:SF5">
    <property type="entry name" value="AB HYDROLASE-1 DOMAIN-CONTAINING PROTEIN"/>
    <property type="match status" value="1"/>
</dbReference>
<keyword evidence="2" id="KW-0378">Hydrolase</keyword>
<dbReference type="Gene3D" id="3.40.50.1820">
    <property type="entry name" value="alpha/beta hydrolase"/>
    <property type="match status" value="1"/>
</dbReference>
<dbReference type="PANTHER" id="PTHR43433">
    <property type="entry name" value="HYDROLASE, ALPHA/BETA FOLD FAMILY PROTEIN"/>
    <property type="match status" value="1"/>
</dbReference>
<dbReference type="SUPFAM" id="SSF53474">
    <property type="entry name" value="alpha/beta-Hydrolases"/>
    <property type="match status" value="1"/>
</dbReference>
<dbReference type="STRING" id="1077974.GOEFS_013_00110"/>
<evidence type="ECO:0000313" key="2">
    <source>
        <dbReference type="EMBL" id="GAB16747.1"/>
    </source>
</evidence>
<gene>
    <name evidence="2" type="ORF">GOEFS_013_00110</name>
</gene>
<organism evidence="2 3">
    <name type="scientific">Gordonia effusa NBRC 100432</name>
    <dbReference type="NCBI Taxonomy" id="1077974"/>
    <lineage>
        <taxon>Bacteria</taxon>
        <taxon>Bacillati</taxon>
        <taxon>Actinomycetota</taxon>
        <taxon>Actinomycetes</taxon>
        <taxon>Mycobacteriales</taxon>
        <taxon>Gordoniaceae</taxon>
        <taxon>Gordonia</taxon>
    </lineage>
</organism>
<reference evidence="2 3" key="1">
    <citation type="submission" date="2011-12" db="EMBL/GenBank/DDBJ databases">
        <title>Whole genome shotgun sequence of Gordonia effusa NBRC 100432.</title>
        <authorList>
            <person name="Yoshida I."/>
            <person name="Takarada H."/>
            <person name="Hosoyama A."/>
            <person name="Tsuchikane K."/>
            <person name="Katsumata H."/>
            <person name="Yamazaki S."/>
            <person name="Fujita N."/>
        </authorList>
    </citation>
    <scope>NUCLEOTIDE SEQUENCE [LARGE SCALE GENOMIC DNA]</scope>
    <source>
        <strain evidence="2 3">NBRC 100432</strain>
    </source>
</reference>
<protein>
    <submittedName>
        <fullName evidence="2">Putative hydrolase</fullName>
    </submittedName>
</protein>
<sequence length="259" mass="27812">MASGYVTTADLEMYYETYGSDDHALPPLLLIHGGGSTIATNWSNILPLLSGDRQVIAIEEEGHGRTRATDRPLTSEASAADIVEVLTALDVGPVDVLAFSAGAQTALALAMSAPARVRRLILASAPWRRDAMIDGFWAGLEQGTLDDMPDLFKDEHRRLNGDDPASVQRLFDLDRGRMLAFTDWLDDDIAAVRMPTLIIAADQDVVTVSGAVRLSTTLAHARLLIVPGNHGDYLGEAMASGDDLTTMHSTAALILNFLS</sequence>
<dbReference type="Pfam" id="PF00561">
    <property type="entry name" value="Abhydrolase_1"/>
    <property type="match status" value="1"/>
</dbReference>
<dbReference type="EMBL" id="BAEH01000013">
    <property type="protein sequence ID" value="GAB16747.1"/>
    <property type="molecule type" value="Genomic_DNA"/>
</dbReference>
<dbReference type="InterPro" id="IPR000073">
    <property type="entry name" value="AB_hydrolase_1"/>
</dbReference>
<evidence type="ECO:0000313" key="3">
    <source>
        <dbReference type="Proteomes" id="UP000035034"/>
    </source>
</evidence>
<dbReference type="Proteomes" id="UP000035034">
    <property type="component" value="Unassembled WGS sequence"/>
</dbReference>
<dbReference type="GO" id="GO:0016787">
    <property type="term" value="F:hydrolase activity"/>
    <property type="evidence" value="ECO:0007669"/>
    <property type="project" value="UniProtKB-KW"/>
</dbReference>
<feature type="domain" description="AB hydrolase-1" evidence="1">
    <location>
        <begin position="26"/>
        <end position="131"/>
    </location>
</feature>